<dbReference type="PANTHER" id="PTHR43071:SF1">
    <property type="entry name" value="2-AMINO-4-HYDROXY-6-HYDROXYMETHYLDIHYDROPTERIDINE PYROPHOSPHOKINASE"/>
    <property type="match status" value="1"/>
</dbReference>
<dbReference type="Gene3D" id="3.30.70.560">
    <property type="entry name" value="7,8-Dihydro-6-hydroxymethylpterin-pyrophosphokinase HPPK"/>
    <property type="match status" value="1"/>
</dbReference>
<comment type="similarity">
    <text evidence="2">Belongs to the HPPK family.</text>
</comment>
<keyword evidence="6" id="KW-0547">Nucleotide-binding</keyword>
<keyword evidence="15" id="KW-1185">Reference proteome</keyword>
<evidence type="ECO:0000256" key="8">
    <source>
        <dbReference type="ARBA" id="ARBA00022840"/>
    </source>
</evidence>
<comment type="pathway">
    <text evidence="1">Cofactor biosynthesis; tetrahydrofolate biosynthesis; 2-amino-4-hydroxy-6-hydroxymethyl-7,8-dihydropteridine diphosphate from 7,8-dihydroneopterin triphosphate: step 4/4.</text>
</comment>
<evidence type="ECO:0000256" key="11">
    <source>
        <dbReference type="ARBA" id="ARBA00029766"/>
    </source>
</evidence>
<gene>
    <name evidence="14" type="primary">folK</name>
    <name evidence="14" type="ORF">FCL40_02715</name>
</gene>
<comment type="function">
    <text evidence="10">Catalyzes the transfer of pyrophosphate from adenosine triphosphate (ATP) to 6-hydroxymethyl-7,8-dihydropterin, an enzymatic step in folate biosynthesis pathway.</text>
</comment>
<dbReference type="SUPFAM" id="SSF55083">
    <property type="entry name" value="6-hydroxymethyl-7,8-dihydropterin pyrophosphokinase, HPPK"/>
    <property type="match status" value="1"/>
</dbReference>
<reference evidence="14 15" key="1">
    <citation type="submission" date="2019-04" db="EMBL/GenBank/DDBJ databases">
        <authorList>
            <person name="Hwang J.C."/>
        </authorList>
    </citation>
    <scope>NUCLEOTIDE SEQUENCE [LARGE SCALE GENOMIC DNA]</scope>
    <source>
        <strain evidence="14 15">IMCC35001</strain>
    </source>
</reference>
<evidence type="ECO:0000256" key="4">
    <source>
        <dbReference type="ARBA" id="ARBA00016218"/>
    </source>
</evidence>
<evidence type="ECO:0000256" key="1">
    <source>
        <dbReference type="ARBA" id="ARBA00005051"/>
    </source>
</evidence>
<dbReference type="Proteomes" id="UP000305674">
    <property type="component" value="Unassembled WGS sequence"/>
</dbReference>
<keyword evidence="7 14" id="KW-0418">Kinase</keyword>
<dbReference type="GO" id="GO:0046654">
    <property type="term" value="P:tetrahydrofolate biosynthetic process"/>
    <property type="evidence" value="ECO:0007669"/>
    <property type="project" value="UniProtKB-UniPathway"/>
</dbReference>
<evidence type="ECO:0000256" key="3">
    <source>
        <dbReference type="ARBA" id="ARBA00013253"/>
    </source>
</evidence>
<protein>
    <recommendedName>
        <fullName evidence="4">2-amino-4-hydroxy-6-hydroxymethyldihydropteridine pyrophosphokinase</fullName>
        <ecNumber evidence="3">2.7.6.3</ecNumber>
    </recommendedName>
    <alternativeName>
        <fullName evidence="11">6-hydroxymethyl-7,8-dihydropterin pyrophosphokinase</fullName>
    </alternativeName>
    <alternativeName>
        <fullName evidence="12">7,8-dihydro-6-hydroxymethylpterin-pyrophosphokinase</fullName>
    </alternativeName>
</protein>
<dbReference type="GO" id="GO:0003848">
    <property type="term" value="F:2-amino-4-hydroxy-6-hydroxymethyldihydropteridine diphosphokinase activity"/>
    <property type="evidence" value="ECO:0007669"/>
    <property type="project" value="UniProtKB-EC"/>
</dbReference>
<keyword evidence="5 14" id="KW-0808">Transferase</keyword>
<dbReference type="PANTHER" id="PTHR43071">
    <property type="entry name" value="2-AMINO-4-HYDROXY-6-HYDROXYMETHYLDIHYDROPTERIDINE PYROPHOSPHOKINASE"/>
    <property type="match status" value="1"/>
</dbReference>
<evidence type="ECO:0000259" key="13">
    <source>
        <dbReference type="PROSITE" id="PS00794"/>
    </source>
</evidence>
<dbReference type="GO" id="GO:0046656">
    <property type="term" value="P:folic acid biosynthetic process"/>
    <property type="evidence" value="ECO:0007669"/>
    <property type="project" value="UniProtKB-KW"/>
</dbReference>
<dbReference type="GO" id="GO:0016301">
    <property type="term" value="F:kinase activity"/>
    <property type="evidence" value="ECO:0007669"/>
    <property type="project" value="UniProtKB-KW"/>
</dbReference>
<evidence type="ECO:0000313" key="15">
    <source>
        <dbReference type="Proteomes" id="UP000305674"/>
    </source>
</evidence>
<organism evidence="14 15">
    <name type="scientific">Ferrimonas sediminicola</name>
    <dbReference type="NCBI Taxonomy" id="2569538"/>
    <lineage>
        <taxon>Bacteria</taxon>
        <taxon>Pseudomonadati</taxon>
        <taxon>Pseudomonadota</taxon>
        <taxon>Gammaproteobacteria</taxon>
        <taxon>Alteromonadales</taxon>
        <taxon>Ferrimonadaceae</taxon>
        <taxon>Ferrimonas</taxon>
    </lineage>
</organism>
<dbReference type="EC" id="2.7.6.3" evidence="3"/>
<evidence type="ECO:0000256" key="6">
    <source>
        <dbReference type="ARBA" id="ARBA00022741"/>
    </source>
</evidence>
<keyword evidence="8" id="KW-0067">ATP-binding</keyword>
<name>A0A4U1BKZ9_9GAMM</name>
<evidence type="ECO:0000256" key="5">
    <source>
        <dbReference type="ARBA" id="ARBA00022679"/>
    </source>
</evidence>
<dbReference type="UniPathway" id="UPA00077">
    <property type="reaction ID" value="UER00155"/>
</dbReference>
<dbReference type="AlphaFoldDB" id="A0A4U1BKZ9"/>
<dbReference type="InterPro" id="IPR035907">
    <property type="entry name" value="Hppk_sf"/>
</dbReference>
<evidence type="ECO:0000256" key="7">
    <source>
        <dbReference type="ARBA" id="ARBA00022777"/>
    </source>
</evidence>
<evidence type="ECO:0000256" key="12">
    <source>
        <dbReference type="ARBA" id="ARBA00033413"/>
    </source>
</evidence>
<dbReference type="InterPro" id="IPR000550">
    <property type="entry name" value="Hppk"/>
</dbReference>
<evidence type="ECO:0000256" key="9">
    <source>
        <dbReference type="ARBA" id="ARBA00022909"/>
    </source>
</evidence>
<proteinExistence type="inferred from homology"/>
<dbReference type="CDD" id="cd00483">
    <property type="entry name" value="HPPK"/>
    <property type="match status" value="1"/>
</dbReference>
<comment type="caution">
    <text evidence="14">The sequence shown here is derived from an EMBL/GenBank/DDBJ whole genome shotgun (WGS) entry which is preliminary data.</text>
</comment>
<keyword evidence="9" id="KW-0289">Folate biosynthesis</keyword>
<feature type="domain" description="7,8-dihydro-6-hydroxymethylpterin-pyrophosphokinase" evidence="13">
    <location>
        <begin position="89"/>
        <end position="100"/>
    </location>
</feature>
<dbReference type="EMBL" id="SWCI01000001">
    <property type="protein sequence ID" value="TKB51484.1"/>
    <property type="molecule type" value="Genomic_DNA"/>
</dbReference>
<dbReference type="RefSeq" id="WP_136851088.1">
    <property type="nucleotide sequence ID" value="NZ_SWCI01000001.1"/>
</dbReference>
<evidence type="ECO:0000313" key="14">
    <source>
        <dbReference type="EMBL" id="TKB51484.1"/>
    </source>
</evidence>
<dbReference type="PROSITE" id="PS00794">
    <property type="entry name" value="HPPK"/>
    <property type="match status" value="1"/>
</dbReference>
<dbReference type="GO" id="GO:0005524">
    <property type="term" value="F:ATP binding"/>
    <property type="evidence" value="ECO:0007669"/>
    <property type="project" value="UniProtKB-KW"/>
</dbReference>
<accession>A0A4U1BKZ9</accession>
<evidence type="ECO:0000256" key="2">
    <source>
        <dbReference type="ARBA" id="ARBA00005810"/>
    </source>
</evidence>
<sequence>MTTRAIVALGSNLGDSPATLAAALQAIHRLPGTRVVRASSLYTSPPMAGMQQPNYCNAVAAIDTELAPLALLDALQVIELAHGRERHERWGARTLDLDIIGYGHQCLDSERLTLPHYGVAERAFVLLPLFEIDPGYRFADGRQLTTLLAACPPQTLYRKPDFLLFSGGDSPA</sequence>
<evidence type="ECO:0000256" key="10">
    <source>
        <dbReference type="ARBA" id="ARBA00029409"/>
    </source>
</evidence>
<dbReference type="Pfam" id="PF01288">
    <property type="entry name" value="HPPK"/>
    <property type="match status" value="1"/>
</dbReference>
<dbReference type="NCBIfam" id="TIGR01498">
    <property type="entry name" value="folK"/>
    <property type="match status" value="1"/>
</dbReference>
<dbReference type="OrthoDB" id="9808041at2"/>